<feature type="chain" id="PRO_5002665772" evidence="1">
    <location>
        <begin position="20"/>
        <end position="68"/>
    </location>
</feature>
<dbReference type="RefSeq" id="WP_004570803.1">
    <property type="nucleotide sequence ID" value="NZ_CH724148.1"/>
</dbReference>
<name>A4C140_9FLAO</name>
<dbReference type="HOGENOM" id="CLU_2790402_0_0_10"/>
<evidence type="ECO:0000313" key="2">
    <source>
        <dbReference type="EMBL" id="EAR11843.1"/>
    </source>
</evidence>
<keyword evidence="1" id="KW-0732">Signal</keyword>
<dbReference type="STRING" id="313594.PI23P_10937"/>
<dbReference type="OrthoDB" id="1452818at2"/>
<accession>A4C140</accession>
<dbReference type="AlphaFoldDB" id="A4C140"/>
<comment type="caution">
    <text evidence="2">The sequence shown here is derived from an EMBL/GenBank/DDBJ whole genome shotgun (WGS) entry which is preliminary data.</text>
</comment>
<dbReference type="Proteomes" id="UP000003053">
    <property type="component" value="Unassembled WGS sequence"/>
</dbReference>
<dbReference type="EMBL" id="AAOG01000003">
    <property type="protein sequence ID" value="EAR11843.1"/>
    <property type="molecule type" value="Genomic_DNA"/>
</dbReference>
<sequence length="68" mass="7145">MKNLFLTLVFVLGTATSFAGSNVVAEEDAGCIHVTLSCGGEYDVCNFKGTTKQLIKSVLVNDDAVCAD</sequence>
<evidence type="ECO:0000313" key="3">
    <source>
        <dbReference type="Proteomes" id="UP000003053"/>
    </source>
</evidence>
<organism evidence="2 3">
    <name type="scientific">Polaribacter irgensii 23-P</name>
    <dbReference type="NCBI Taxonomy" id="313594"/>
    <lineage>
        <taxon>Bacteria</taxon>
        <taxon>Pseudomonadati</taxon>
        <taxon>Bacteroidota</taxon>
        <taxon>Flavobacteriia</taxon>
        <taxon>Flavobacteriales</taxon>
        <taxon>Flavobacteriaceae</taxon>
    </lineage>
</organism>
<protein>
    <submittedName>
        <fullName evidence="2">Uncharacterized protein</fullName>
    </submittedName>
</protein>
<feature type="signal peptide" evidence="1">
    <location>
        <begin position="1"/>
        <end position="19"/>
    </location>
</feature>
<evidence type="ECO:0000256" key="1">
    <source>
        <dbReference type="SAM" id="SignalP"/>
    </source>
</evidence>
<gene>
    <name evidence="2" type="ORF">PI23P_10937</name>
</gene>
<proteinExistence type="predicted"/>
<reference evidence="2 3" key="1">
    <citation type="submission" date="2006-02" db="EMBL/GenBank/DDBJ databases">
        <authorList>
            <person name="Murray A."/>
            <person name="Staley J."/>
            <person name="Ferriera S."/>
            <person name="Johnson J."/>
            <person name="Kravitz S."/>
            <person name="Halpern A."/>
            <person name="Remington K."/>
            <person name="Beeson K."/>
            <person name="Tran B."/>
            <person name="Rogers Y.-H."/>
            <person name="Friedman R."/>
            <person name="Venter J.C."/>
        </authorList>
    </citation>
    <scope>NUCLEOTIDE SEQUENCE [LARGE SCALE GENOMIC DNA]</scope>
    <source>
        <strain evidence="2 3">23-P</strain>
    </source>
</reference>
<keyword evidence="3" id="KW-1185">Reference proteome</keyword>